<dbReference type="EnsemblMetazoa" id="XM_021350896.2">
    <property type="protein sequence ID" value="XP_021206571.2"/>
    <property type="gene ID" value="LOC101741926"/>
</dbReference>
<protein>
    <recommendedName>
        <fullName evidence="2">Chitin-binding type-2 domain-containing protein</fullName>
    </recommendedName>
</protein>
<dbReference type="InterPro" id="IPR036508">
    <property type="entry name" value="Chitin-bd_dom_sf"/>
</dbReference>
<dbReference type="InterPro" id="IPR052976">
    <property type="entry name" value="Scoloptoxin-like"/>
</dbReference>
<dbReference type="GO" id="GO:0005576">
    <property type="term" value="C:extracellular region"/>
    <property type="evidence" value="ECO:0007669"/>
    <property type="project" value="InterPro"/>
</dbReference>
<reference evidence="4" key="1">
    <citation type="journal article" date="2008" name="Insect Biochem. Mol. Biol.">
        <title>The genome of a lepidopteran model insect, the silkworm Bombyx mori.</title>
        <authorList>
            <consortium name="International Silkworm Genome Consortium"/>
        </authorList>
    </citation>
    <scope>NUCLEOTIDE SEQUENCE [LARGE SCALE GENOMIC DNA]</scope>
    <source>
        <strain evidence="4">p50T</strain>
    </source>
</reference>
<dbReference type="RefSeq" id="XP_021206571.2">
    <property type="nucleotide sequence ID" value="XM_021350896.3"/>
</dbReference>
<feature type="compositionally biased region" description="Polar residues" evidence="1">
    <location>
        <begin position="868"/>
        <end position="887"/>
    </location>
</feature>
<evidence type="ECO:0000259" key="2">
    <source>
        <dbReference type="PROSITE" id="PS50940"/>
    </source>
</evidence>
<dbReference type="Pfam" id="PF01607">
    <property type="entry name" value="CBM_14"/>
    <property type="match status" value="2"/>
</dbReference>
<feature type="compositionally biased region" description="Basic and acidic residues" evidence="1">
    <location>
        <begin position="849"/>
        <end position="867"/>
    </location>
</feature>
<evidence type="ECO:0000256" key="1">
    <source>
        <dbReference type="SAM" id="MobiDB-lite"/>
    </source>
</evidence>
<dbReference type="Proteomes" id="UP000005204">
    <property type="component" value="Unassembled WGS sequence"/>
</dbReference>
<feature type="region of interest" description="Disordered" evidence="1">
    <location>
        <begin position="829"/>
        <end position="893"/>
    </location>
</feature>
<reference evidence="3" key="2">
    <citation type="submission" date="2022-06" db="UniProtKB">
        <authorList>
            <consortium name="EnsemblMetazoa"/>
        </authorList>
    </citation>
    <scope>IDENTIFICATION</scope>
    <source>
        <strain evidence="3">p50T (Dazao)</strain>
    </source>
</reference>
<sequence length="893" mass="100872">MGGFEIYYISFSVLVMSSLSVIGGSEEVTRVKRVRAGSVPVARDPAQELDAPEPETVPVSAPTSFLSPSVKSYLELGMGIPGKPGTDYPILGAVPYTNFYCDEQQYPGFFADMETRCQAWHYCDIDGRQASFLCPNGTVFSQGVASCDWWFNVRCALSPALYPLNARLYRRKRKQNRPKPHRELSIHKSTQTVLSSSVSSITVSSNGNSPKVKMEGGMVLDKVLPQEMVTIGPVALTSSKKSNYEKSRQLLSNATTLALNERYRRLIPYMTFYYANDLIVPTTENTKVEVEKAEIVEAQEIGHPVQRQPKNIAYYPHRNIPRYQGNRLTQYNIASANPTKVFYKDGVQVHRPTKVAQNLNPFYDYVNNNFDGGRFIHKYVAKPFNTAPVPQRKPYINLYKNEETPNIRYYLSEKEPETKYKLVPYEQTPPVVVPQRNENVHEVKKTYSPAPLNKEQVFLKHRIVHPESIYNHNINHQLPVRKQPVLIGNQYRKPHPQPVLPIVENGFRPIVNIPYTTETPIYTSDLSPTFDSIHINENPIEQIQTTSTAPDTEHKQKKYVVDQQIHRLTQTPTNMLTSLVKSLQLNRSIPKPITKDNVESSIRTLLQALNTLKAATKDINVEGPILSTPTPFVTPATILEINSSPVEQEYARPLPVANNYENEDVEVETYLDPVHPPSQHLDDYPLHGSTSQQFPLPVTSDEEGGTPGSPGIDYPILTAIPQTSFNCKTQRYKGFFADTETRCQVWHYCDLNGGQASFLCPNGTIFSQAGLTCDWWFNVRCDSATQLYVLNESLYKFILPHRPKFPEDYSGPLVDKYLTLKFKEMEEQFKKNKNKQNASEKIDADEDENSKASEEDTDDSKSGDANDKLSTVNTASVIVESPGTSGNVERLHE</sequence>
<dbReference type="PANTHER" id="PTHR22933:SF18">
    <property type="match status" value="1"/>
</dbReference>
<proteinExistence type="predicted"/>
<feature type="region of interest" description="Disordered" evidence="1">
    <location>
        <begin position="691"/>
        <end position="712"/>
    </location>
</feature>
<name>A0A8R2DMA8_BOMMO</name>
<feature type="domain" description="Chitin-binding type-2" evidence="2">
    <location>
        <begin position="98"/>
        <end position="157"/>
    </location>
</feature>
<dbReference type="GeneID" id="101741926"/>
<dbReference type="SUPFAM" id="SSF57625">
    <property type="entry name" value="Invertebrate chitin-binding proteins"/>
    <property type="match status" value="2"/>
</dbReference>
<dbReference type="InterPro" id="IPR002557">
    <property type="entry name" value="Chitin-bd_dom"/>
</dbReference>
<dbReference type="Gene3D" id="2.170.140.10">
    <property type="entry name" value="Chitin binding domain"/>
    <property type="match status" value="2"/>
</dbReference>
<evidence type="ECO:0000313" key="4">
    <source>
        <dbReference type="Proteomes" id="UP000005204"/>
    </source>
</evidence>
<dbReference type="PANTHER" id="PTHR22933">
    <property type="entry name" value="FI18007P1-RELATED"/>
    <property type="match status" value="1"/>
</dbReference>
<dbReference type="AlphaFoldDB" id="A0A8R2DMA8"/>
<dbReference type="GO" id="GO:0008061">
    <property type="term" value="F:chitin binding"/>
    <property type="evidence" value="ECO:0007669"/>
    <property type="project" value="InterPro"/>
</dbReference>
<evidence type="ECO:0000313" key="3">
    <source>
        <dbReference type="EnsemblMetazoa" id="XP_021206571.2"/>
    </source>
</evidence>
<accession>A0A8R2DMA8</accession>
<dbReference type="KEGG" id="bmor:101741926"/>
<dbReference type="SMART" id="SM00494">
    <property type="entry name" value="ChtBD2"/>
    <property type="match status" value="2"/>
</dbReference>
<feature type="domain" description="Chitin-binding type-2" evidence="2">
    <location>
        <begin position="724"/>
        <end position="783"/>
    </location>
</feature>
<keyword evidence="4" id="KW-1185">Reference proteome</keyword>
<organism evidence="3 4">
    <name type="scientific">Bombyx mori</name>
    <name type="common">Silk moth</name>
    <dbReference type="NCBI Taxonomy" id="7091"/>
    <lineage>
        <taxon>Eukaryota</taxon>
        <taxon>Metazoa</taxon>
        <taxon>Ecdysozoa</taxon>
        <taxon>Arthropoda</taxon>
        <taxon>Hexapoda</taxon>
        <taxon>Insecta</taxon>
        <taxon>Pterygota</taxon>
        <taxon>Neoptera</taxon>
        <taxon>Endopterygota</taxon>
        <taxon>Lepidoptera</taxon>
        <taxon>Glossata</taxon>
        <taxon>Ditrysia</taxon>
        <taxon>Bombycoidea</taxon>
        <taxon>Bombycidae</taxon>
        <taxon>Bombycinae</taxon>
        <taxon>Bombyx</taxon>
    </lineage>
</organism>
<dbReference type="PROSITE" id="PS50940">
    <property type="entry name" value="CHIT_BIND_II"/>
    <property type="match status" value="2"/>
</dbReference>